<dbReference type="AlphaFoldDB" id="A0A9D3XNA8"/>
<dbReference type="Gene3D" id="2.40.50.40">
    <property type="match status" value="1"/>
</dbReference>
<feature type="compositionally biased region" description="Basic and acidic residues" evidence="3">
    <location>
        <begin position="410"/>
        <end position="422"/>
    </location>
</feature>
<feature type="domain" description="Chromo" evidence="5">
    <location>
        <begin position="177"/>
        <end position="223"/>
    </location>
</feature>
<dbReference type="Pfam" id="PF17218">
    <property type="entry name" value="CBX7_C"/>
    <property type="match status" value="1"/>
</dbReference>
<comment type="caution">
    <text evidence="6">The sequence shown here is derived from an EMBL/GenBank/DDBJ whole genome shotgun (WGS) entry which is preliminary data.</text>
</comment>
<proteinExistence type="predicted"/>
<dbReference type="PANTHER" id="PTHR46389:SF1">
    <property type="entry name" value="CHROMOBOX PROTEIN HOMOLOG 8"/>
    <property type="match status" value="1"/>
</dbReference>
<dbReference type="InterPro" id="IPR016197">
    <property type="entry name" value="Chromo-like_dom_sf"/>
</dbReference>
<evidence type="ECO:0000256" key="4">
    <source>
        <dbReference type="SAM" id="Phobius"/>
    </source>
</evidence>
<dbReference type="Pfam" id="PF00385">
    <property type="entry name" value="Chromo"/>
    <property type="match status" value="1"/>
</dbReference>
<keyword evidence="4" id="KW-0472">Membrane</keyword>
<dbReference type="EMBL" id="JAHDVG010000466">
    <property type="protein sequence ID" value="KAH1182792.1"/>
    <property type="molecule type" value="Genomic_DNA"/>
</dbReference>
<dbReference type="GO" id="GO:0000785">
    <property type="term" value="C:chromatin"/>
    <property type="evidence" value="ECO:0007669"/>
    <property type="project" value="TreeGrafter"/>
</dbReference>
<reference evidence="6" key="1">
    <citation type="submission" date="2021-09" db="EMBL/GenBank/DDBJ databases">
        <title>The genome of Mauremys mutica provides insights into the evolution of semi-aquatic lifestyle.</title>
        <authorList>
            <person name="Gong S."/>
            <person name="Gao Y."/>
        </authorList>
    </citation>
    <scope>NUCLEOTIDE SEQUENCE</scope>
    <source>
        <strain evidence="6">MM-2020</strain>
        <tissue evidence="6">Muscle</tissue>
    </source>
</reference>
<organism evidence="6 7">
    <name type="scientific">Mauremys mutica</name>
    <name type="common">yellowpond turtle</name>
    <dbReference type="NCBI Taxonomy" id="74926"/>
    <lineage>
        <taxon>Eukaryota</taxon>
        <taxon>Metazoa</taxon>
        <taxon>Chordata</taxon>
        <taxon>Craniata</taxon>
        <taxon>Vertebrata</taxon>
        <taxon>Euteleostomi</taxon>
        <taxon>Archelosauria</taxon>
        <taxon>Testudinata</taxon>
        <taxon>Testudines</taxon>
        <taxon>Cryptodira</taxon>
        <taxon>Durocryptodira</taxon>
        <taxon>Testudinoidea</taxon>
        <taxon>Geoemydidae</taxon>
        <taxon>Geoemydinae</taxon>
        <taxon>Mauremys</taxon>
    </lineage>
</organism>
<dbReference type="InterPro" id="IPR000953">
    <property type="entry name" value="Chromo/chromo_shadow_dom"/>
</dbReference>
<evidence type="ECO:0000256" key="2">
    <source>
        <dbReference type="ARBA" id="ARBA00023242"/>
    </source>
</evidence>
<dbReference type="InterPro" id="IPR033773">
    <property type="entry name" value="CBX7_C"/>
</dbReference>
<dbReference type="Proteomes" id="UP000827986">
    <property type="component" value="Unassembled WGS sequence"/>
</dbReference>
<keyword evidence="7" id="KW-1185">Reference proteome</keyword>
<dbReference type="GO" id="GO:0000122">
    <property type="term" value="P:negative regulation of transcription by RNA polymerase II"/>
    <property type="evidence" value="ECO:0007669"/>
    <property type="project" value="TreeGrafter"/>
</dbReference>
<dbReference type="GO" id="GO:0035102">
    <property type="term" value="C:PRC1 complex"/>
    <property type="evidence" value="ECO:0007669"/>
    <property type="project" value="TreeGrafter"/>
</dbReference>
<keyword evidence="2" id="KW-0539">Nucleus</keyword>
<sequence length="513" mass="57829">MELSAVGERVFAAEALLKRRIRKVGVFWAPQPPCMQPPRPAGGQDRLGDSLAPSPSCSHLQQQFRLPLPLDLHCTHCIWLFFCPACPFLQKCCRHALLHAFCCMHIFARCILLHPCLVAWICCSHIFCSVHLAVCRYLTCLWCRLIWLHACCYMHIFIACIYLDSPMPIYFLSVQLQGRMEYLVKWKGWSQKYSTWEPEENILDARLLAAFEEREREMELYGPKKRGPKPKTFLLKAQAKAKAKTYEFRSDSARGIRVPYPGRSPQELGSTSRAREGLRNIALPAQGSPSTLRGESIRDRVGRMEDKPGEIPKKRGPKPRKEHYKDLPEALDVSKRKLCEPGDKMGDYLKARKIEETVPGVAKFGSGHSVIQLARRQEPDLSGAMSTPNRAEAGMKLGVSETYPPRVTKHRSDFLDPKRQDGLDPGGPKIMHSSANQGSVGSLYRDSVGTQSGRPSLIARIPVSRILGDPEEESWSPSLNNLEKVVVTDVTSNFLTVTIKESSTDQGFFKEKR</sequence>
<evidence type="ECO:0000256" key="1">
    <source>
        <dbReference type="ARBA" id="ARBA00004123"/>
    </source>
</evidence>
<name>A0A9D3XNA8_9SAUR</name>
<evidence type="ECO:0000259" key="5">
    <source>
        <dbReference type="PROSITE" id="PS50013"/>
    </source>
</evidence>
<feature type="region of interest" description="Disordered" evidence="3">
    <location>
        <begin position="407"/>
        <end position="427"/>
    </location>
</feature>
<gene>
    <name evidence="6" type="ORF">KIL84_004284</name>
</gene>
<dbReference type="PROSITE" id="PS00598">
    <property type="entry name" value="CHROMO_1"/>
    <property type="match status" value="1"/>
</dbReference>
<comment type="subcellular location">
    <subcellularLocation>
        <location evidence="1">Nucleus</location>
    </subcellularLocation>
</comment>
<feature type="transmembrane region" description="Helical" evidence="4">
    <location>
        <begin position="145"/>
        <end position="163"/>
    </location>
</feature>
<feature type="region of interest" description="Disordered" evidence="3">
    <location>
        <begin position="283"/>
        <end position="323"/>
    </location>
</feature>
<dbReference type="PROSITE" id="PS50013">
    <property type="entry name" value="CHROMO_2"/>
    <property type="match status" value="1"/>
</dbReference>
<evidence type="ECO:0000313" key="6">
    <source>
        <dbReference type="EMBL" id="KAH1182792.1"/>
    </source>
</evidence>
<keyword evidence="4" id="KW-1133">Transmembrane helix</keyword>
<evidence type="ECO:0000313" key="7">
    <source>
        <dbReference type="Proteomes" id="UP000827986"/>
    </source>
</evidence>
<dbReference type="InterPro" id="IPR052458">
    <property type="entry name" value="PcG_PRC1-like_component"/>
</dbReference>
<feature type="compositionally biased region" description="Basic and acidic residues" evidence="3">
    <location>
        <begin position="295"/>
        <end position="313"/>
    </location>
</feature>
<feature type="transmembrane region" description="Helical" evidence="4">
    <location>
        <begin position="117"/>
        <end position="139"/>
    </location>
</feature>
<protein>
    <recommendedName>
        <fullName evidence="5">Chromo domain-containing protein</fullName>
    </recommendedName>
</protein>
<keyword evidence="4" id="KW-0812">Transmembrane</keyword>
<dbReference type="SUPFAM" id="SSF54160">
    <property type="entry name" value="Chromo domain-like"/>
    <property type="match status" value="1"/>
</dbReference>
<dbReference type="SMART" id="SM00298">
    <property type="entry name" value="CHROMO"/>
    <property type="match status" value="1"/>
</dbReference>
<dbReference type="GO" id="GO:0003682">
    <property type="term" value="F:chromatin binding"/>
    <property type="evidence" value="ECO:0007669"/>
    <property type="project" value="TreeGrafter"/>
</dbReference>
<dbReference type="PANTHER" id="PTHR46389">
    <property type="entry name" value="POLYCOMB GROUP PROTEIN PC"/>
    <property type="match status" value="1"/>
</dbReference>
<evidence type="ECO:0000256" key="3">
    <source>
        <dbReference type="SAM" id="MobiDB-lite"/>
    </source>
</evidence>
<dbReference type="CDD" id="cd18627">
    <property type="entry name" value="CD_polycomb_like"/>
    <property type="match status" value="1"/>
</dbReference>
<accession>A0A9D3XNA8</accession>
<dbReference type="InterPro" id="IPR023779">
    <property type="entry name" value="Chromodomain_CS"/>
</dbReference>
<dbReference type="InterPro" id="IPR023780">
    <property type="entry name" value="Chromo_domain"/>
</dbReference>